<reference evidence="3" key="1">
    <citation type="submission" date="2014-06" db="EMBL/GenBank/DDBJ databases">
        <authorList>
            <person name="Winans N.J."/>
            <person name="Newell P.D."/>
            <person name="Douglas A.E."/>
        </authorList>
    </citation>
    <scope>NUCLEOTIDE SEQUENCE [LARGE SCALE GENOMIC DNA]</scope>
</reference>
<dbReference type="EMBL" id="JOPA01000069">
    <property type="protein sequence ID" value="OUI89844.1"/>
    <property type="molecule type" value="Genomic_DNA"/>
</dbReference>
<name>A0A252AJU7_9PROT</name>
<comment type="caution">
    <text evidence="2">The sequence shown here is derived from an EMBL/GenBank/DDBJ whole genome shotgun (WGS) entry which is preliminary data.</text>
</comment>
<dbReference type="AlphaFoldDB" id="A0A252AJU7"/>
<evidence type="ECO:0000313" key="2">
    <source>
        <dbReference type="EMBL" id="OUI89844.1"/>
    </source>
</evidence>
<dbReference type="RefSeq" id="WP_086660171.1">
    <property type="nucleotide sequence ID" value="NZ_JBJJWX010000023.1"/>
</dbReference>
<proteinExistence type="predicted"/>
<evidence type="ECO:0000259" key="1">
    <source>
        <dbReference type="Pfam" id="PF04865"/>
    </source>
</evidence>
<dbReference type="Proteomes" id="UP000194641">
    <property type="component" value="Unassembled WGS sequence"/>
</dbReference>
<feature type="domain" description="Baseplate protein J-like barrel" evidence="1">
    <location>
        <begin position="108"/>
        <end position="187"/>
    </location>
</feature>
<evidence type="ECO:0000313" key="3">
    <source>
        <dbReference type="Proteomes" id="UP000194641"/>
    </source>
</evidence>
<organism evidence="2 3">
    <name type="scientific">Acetobacter indonesiensis</name>
    <dbReference type="NCBI Taxonomy" id="104101"/>
    <lineage>
        <taxon>Bacteria</taxon>
        <taxon>Pseudomonadati</taxon>
        <taxon>Pseudomonadota</taxon>
        <taxon>Alphaproteobacteria</taxon>
        <taxon>Acetobacterales</taxon>
        <taxon>Acetobacteraceae</taxon>
        <taxon>Acetobacter</taxon>
    </lineage>
</organism>
<dbReference type="Pfam" id="PF04865">
    <property type="entry name" value="Baseplate_J"/>
    <property type="match status" value="1"/>
</dbReference>
<accession>A0A252AJU7</accession>
<dbReference type="InterPro" id="IPR006949">
    <property type="entry name" value="Barrel_Baseplate_J-like"/>
</dbReference>
<protein>
    <recommendedName>
        <fullName evidence="1">Baseplate protein J-like barrel domain-containing protein</fullName>
    </recommendedName>
</protein>
<gene>
    <name evidence="2" type="ORF">HK17_15400</name>
</gene>
<sequence>MSGSSTGTTSVPAPSLTDSGFVVPAENAMLAGALADISAAFGNNMSTGLSTPQGQLATTLTAILGDAYDQILAVFNGVDPARASGRMQDAIGLLYFMTRRGATSTVVTIVCTGAPGTIVPAGTLIQDTSGNQYAADGAISIDATGAGTGAFSCVVPGAIQCPSNSVSVYQSITGLYSVNNPAAGVTGADQENRVDFEERRQESVAANSVGALAAILGSVQAVSGVTDAYVTDNDTGSAVTVSGVTIAPHSLFVCVNGGSDEDIALAILKKKAPGCGYTGTTSVTVSDPSAAYSTAPQYLVSFTRAVATPIYISVALKSSSAVPSTAETDVRNSVLAAFNGTDGGKRARIGDLLFASRYYAGIASLGTWPEIVEISIGLAANPTGFTAQLQIDQIPTLDASGITVTIA</sequence>